<feature type="domain" description="STAS" evidence="1">
    <location>
        <begin position="1"/>
        <end position="95"/>
    </location>
</feature>
<dbReference type="SUPFAM" id="SSF52091">
    <property type="entry name" value="SpoIIaa-like"/>
    <property type="match status" value="1"/>
</dbReference>
<accession>A0A9X2L4K7</accession>
<dbReference type="PROSITE" id="PS50801">
    <property type="entry name" value="STAS"/>
    <property type="match status" value="1"/>
</dbReference>
<dbReference type="Pfam" id="PF01740">
    <property type="entry name" value="STAS"/>
    <property type="match status" value="1"/>
</dbReference>
<dbReference type="Proteomes" id="UP001139125">
    <property type="component" value="Unassembled WGS sequence"/>
</dbReference>
<proteinExistence type="predicted"/>
<dbReference type="Gene3D" id="3.30.750.24">
    <property type="entry name" value="STAS domain"/>
    <property type="match status" value="1"/>
</dbReference>
<evidence type="ECO:0000313" key="3">
    <source>
        <dbReference type="Proteomes" id="UP001139125"/>
    </source>
</evidence>
<dbReference type="GO" id="GO:0043856">
    <property type="term" value="F:anti-sigma factor antagonist activity"/>
    <property type="evidence" value="ECO:0007669"/>
    <property type="project" value="TreeGrafter"/>
</dbReference>
<dbReference type="RefSeq" id="WP_255135019.1">
    <property type="nucleotide sequence ID" value="NZ_CP175953.1"/>
</dbReference>
<evidence type="ECO:0000259" key="1">
    <source>
        <dbReference type="PROSITE" id="PS50801"/>
    </source>
</evidence>
<dbReference type="EMBL" id="JANDBC010000002">
    <property type="protein sequence ID" value="MCP9292145.1"/>
    <property type="molecule type" value="Genomic_DNA"/>
</dbReference>
<organism evidence="2 3">
    <name type="scientific">Gracilimonas sediminicola</name>
    <dbReference type="NCBI Taxonomy" id="2952158"/>
    <lineage>
        <taxon>Bacteria</taxon>
        <taxon>Pseudomonadati</taxon>
        <taxon>Balneolota</taxon>
        <taxon>Balneolia</taxon>
        <taxon>Balneolales</taxon>
        <taxon>Balneolaceae</taxon>
        <taxon>Gracilimonas</taxon>
    </lineage>
</organism>
<dbReference type="PANTHER" id="PTHR33495">
    <property type="entry name" value="ANTI-SIGMA FACTOR ANTAGONIST TM_1081-RELATED-RELATED"/>
    <property type="match status" value="1"/>
</dbReference>
<keyword evidence="3" id="KW-1185">Reference proteome</keyword>
<dbReference type="AlphaFoldDB" id="A0A9X2L4K7"/>
<protein>
    <submittedName>
        <fullName evidence="2">STAS domain-containing protein</fullName>
    </submittedName>
</protein>
<comment type="caution">
    <text evidence="2">The sequence shown here is derived from an EMBL/GenBank/DDBJ whole genome shotgun (WGS) entry which is preliminary data.</text>
</comment>
<evidence type="ECO:0000313" key="2">
    <source>
        <dbReference type="EMBL" id="MCP9292145.1"/>
    </source>
</evidence>
<dbReference type="InterPro" id="IPR036513">
    <property type="entry name" value="STAS_dom_sf"/>
</dbReference>
<dbReference type="PANTHER" id="PTHR33495:SF2">
    <property type="entry name" value="ANTI-SIGMA FACTOR ANTAGONIST TM_1081-RELATED"/>
    <property type="match status" value="1"/>
</dbReference>
<dbReference type="InterPro" id="IPR002645">
    <property type="entry name" value="STAS_dom"/>
</dbReference>
<sequence length="95" mass="10880">MLKIEEVSENELKFIGEFSASQESIASDKLSEHEETLTIDMGELKYISSMGLGVLVKTNHRLNENGHSLRLKNLNSHIKDIFKFTRLDQVFDLID</sequence>
<name>A0A9X2L4K7_9BACT</name>
<reference evidence="2" key="1">
    <citation type="submission" date="2022-06" db="EMBL/GenBank/DDBJ databases">
        <title>Gracilimonas sp. CAU 1638 isolated from sea sediment.</title>
        <authorList>
            <person name="Kim W."/>
        </authorList>
    </citation>
    <scope>NUCLEOTIDE SEQUENCE</scope>
    <source>
        <strain evidence="2">CAU 1638</strain>
    </source>
</reference>
<dbReference type="CDD" id="cd07043">
    <property type="entry name" value="STAS_anti-anti-sigma_factors"/>
    <property type="match status" value="1"/>
</dbReference>
<gene>
    <name evidence="2" type="ORF">NM125_11195</name>
</gene>